<feature type="region of interest" description="Disordered" evidence="1">
    <location>
        <begin position="32"/>
        <end position="53"/>
    </location>
</feature>
<dbReference type="EMBL" id="BMDD01000001">
    <property type="protein sequence ID" value="GGH68687.1"/>
    <property type="molecule type" value="Genomic_DNA"/>
</dbReference>
<keyword evidence="3" id="KW-1185">Reference proteome</keyword>
<dbReference type="PROSITE" id="PS51257">
    <property type="entry name" value="PROKAR_LIPOPROTEIN"/>
    <property type="match status" value="1"/>
</dbReference>
<accession>A0ABQ1ZLZ2</accession>
<reference evidence="3" key="1">
    <citation type="journal article" date="2019" name="Int. J. Syst. Evol. Microbiol.">
        <title>The Global Catalogue of Microorganisms (GCM) 10K type strain sequencing project: providing services to taxonomists for standard genome sequencing and annotation.</title>
        <authorList>
            <consortium name="The Broad Institute Genomics Platform"/>
            <consortium name="The Broad Institute Genome Sequencing Center for Infectious Disease"/>
            <person name="Wu L."/>
            <person name="Ma J."/>
        </authorList>
    </citation>
    <scope>NUCLEOTIDE SEQUENCE [LARGE SCALE GENOMIC DNA]</scope>
    <source>
        <strain evidence="3">CCM 8702</strain>
    </source>
</reference>
<dbReference type="Proteomes" id="UP000605427">
    <property type="component" value="Unassembled WGS sequence"/>
</dbReference>
<gene>
    <name evidence="2" type="ORF">GCM10007362_02960</name>
</gene>
<evidence type="ECO:0008006" key="4">
    <source>
        <dbReference type="Google" id="ProtNLM"/>
    </source>
</evidence>
<dbReference type="RefSeq" id="WP_172238039.1">
    <property type="nucleotide sequence ID" value="NZ_BMDD01000001.1"/>
</dbReference>
<evidence type="ECO:0000313" key="2">
    <source>
        <dbReference type="EMBL" id="GGH68687.1"/>
    </source>
</evidence>
<organism evidence="2 3">
    <name type="scientific">Saccharibacillus endophyticus</name>
    <dbReference type="NCBI Taxonomy" id="2060666"/>
    <lineage>
        <taxon>Bacteria</taxon>
        <taxon>Bacillati</taxon>
        <taxon>Bacillota</taxon>
        <taxon>Bacilli</taxon>
        <taxon>Bacillales</taxon>
        <taxon>Paenibacillaceae</taxon>
        <taxon>Saccharibacillus</taxon>
    </lineage>
</organism>
<comment type="caution">
    <text evidence="2">The sequence shown here is derived from an EMBL/GenBank/DDBJ whole genome shotgun (WGS) entry which is preliminary data.</text>
</comment>
<evidence type="ECO:0000256" key="1">
    <source>
        <dbReference type="SAM" id="MobiDB-lite"/>
    </source>
</evidence>
<protein>
    <recommendedName>
        <fullName evidence="4">Lipoprotein</fullName>
    </recommendedName>
</protein>
<sequence length="127" mass="13871">MRTRVIGAAVGCIGLAVLLAACDESERQKTTVQSQAAEVKPKKSAEAASLPDSGLSWSTFDEYPYEDIGSGLHIRIYEIGGGEQLRVSGTSMKLNPTGIARIRRDGTETTIKSQEEWERVREQIAMN</sequence>
<proteinExistence type="predicted"/>
<name>A0ABQ1ZLZ2_9BACL</name>
<evidence type="ECO:0000313" key="3">
    <source>
        <dbReference type="Proteomes" id="UP000605427"/>
    </source>
</evidence>